<protein>
    <submittedName>
        <fullName evidence="1">Uncharacterized protein</fullName>
    </submittedName>
</protein>
<accession>A0AAW1PT99</accession>
<proteinExistence type="predicted"/>
<organism evidence="1 2">
    <name type="scientific">[Myrmecia] bisecta</name>
    <dbReference type="NCBI Taxonomy" id="41462"/>
    <lineage>
        <taxon>Eukaryota</taxon>
        <taxon>Viridiplantae</taxon>
        <taxon>Chlorophyta</taxon>
        <taxon>core chlorophytes</taxon>
        <taxon>Trebouxiophyceae</taxon>
        <taxon>Trebouxiales</taxon>
        <taxon>Trebouxiaceae</taxon>
        <taxon>Myrmecia</taxon>
    </lineage>
</organism>
<gene>
    <name evidence="1" type="ORF">WJX72_010734</name>
</gene>
<dbReference type="AlphaFoldDB" id="A0AAW1PT99"/>
<reference evidence="1 2" key="1">
    <citation type="journal article" date="2024" name="Nat. Commun.">
        <title>Phylogenomics reveals the evolutionary origins of lichenization in chlorophyte algae.</title>
        <authorList>
            <person name="Puginier C."/>
            <person name="Libourel C."/>
            <person name="Otte J."/>
            <person name="Skaloud P."/>
            <person name="Haon M."/>
            <person name="Grisel S."/>
            <person name="Petersen M."/>
            <person name="Berrin J.G."/>
            <person name="Delaux P.M."/>
            <person name="Dal Grande F."/>
            <person name="Keller J."/>
        </authorList>
    </citation>
    <scope>NUCLEOTIDE SEQUENCE [LARGE SCALE GENOMIC DNA]</scope>
    <source>
        <strain evidence="1 2">SAG 2043</strain>
    </source>
</reference>
<keyword evidence="2" id="KW-1185">Reference proteome</keyword>
<evidence type="ECO:0000313" key="2">
    <source>
        <dbReference type="Proteomes" id="UP001489004"/>
    </source>
</evidence>
<dbReference type="EMBL" id="JALJOR010000008">
    <property type="protein sequence ID" value="KAK9813213.1"/>
    <property type="molecule type" value="Genomic_DNA"/>
</dbReference>
<dbReference type="Proteomes" id="UP001489004">
    <property type="component" value="Unassembled WGS sequence"/>
</dbReference>
<sequence>MPTFYAVSYLPRSPKELWEGFRSWSEFTDGRVDVVGALKAKIWDVKGKNIAWVWDAADPEAPYKAGEEKRKPQVPPEEIQITAVFKLGEAGKRRKLQEADEEEIQSS</sequence>
<name>A0AAW1PT99_9CHLO</name>
<comment type="caution">
    <text evidence="1">The sequence shown here is derived from an EMBL/GenBank/DDBJ whole genome shotgun (WGS) entry which is preliminary data.</text>
</comment>
<evidence type="ECO:0000313" key="1">
    <source>
        <dbReference type="EMBL" id="KAK9813213.1"/>
    </source>
</evidence>